<accession>A0ACB0L1D3</accession>
<organism evidence="1 2">
    <name type="scientific">Trifolium pratense</name>
    <name type="common">Red clover</name>
    <dbReference type="NCBI Taxonomy" id="57577"/>
    <lineage>
        <taxon>Eukaryota</taxon>
        <taxon>Viridiplantae</taxon>
        <taxon>Streptophyta</taxon>
        <taxon>Embryophyta</taxon>
        <taxon>Tracheophyta</taxon>
        <taxon>Spermatophyta</taxon>
        <taxon>Magnoliopsida</taxon>
        <taxon>eudicotyledons</taxon>
        <taxon>Gunneridae</taxon>
        <taxon>Pentapetalae</taxon>
        <taxon>rosids</taxon>
        <taxon>fabids</taxon>
        <taxon>Fabales</taxon>
        <taxon>Fabaceae</taxon>
        <taxon>Papilionoideae</taxon>
        <taxon>50 kb inversion clade</taxon>
        <taxon>NPAAA clade</taxon>
        <taxon>Hologalegina</taxon>
        <taxon>IRL clade</taxon>
        <taxon>Trifolieae</taxon>
        <taxon>Trifolium</taxon>
    </lineage>
</organism>
<reference evidence="1" key="1">
    <citation type="submission" date="2023-10" db="EMBL/GenBank/DDBJ databases">
        <authorList>
            <person name="Rodriguez Cubillos JULIANA M."/>
            <person name="De Vega J."/>
        </authorList>
    </citation>
    <scope>NUCLEOTIDE SEQUENCE</scope>
</reference>
<proteinExistence type="predicted"/>
<evidence type="ECO:0000313" key="2">
    <source>
        <dbReference type="Proteomes" id="UP001177021"/>
    </source>
</evidence>
<dbReference type="EMBL" id="CASHSV030000409">
    <property type="protein sequence ID" value="CAJ2662088.1"/>
    <property type="molecule type" value="Genomic_DNA"/>
</dbReference>
<evidence type="ECO:0000313" key="1">
    <source>
        <dbReference type="EMBL" id="CAJ2662088.1"/>
    </source>
</evidence>
<protein>
    <submittedName>
        <fullName evidence="1">Uncharacterized protein</fullName>
    </submittedName>
</protein>
<dbReference type="Proteomes" id="UP001177021">
    <property type="component" value="Unassembled WGS sequence"/>
</dbReference>
<keyword evidence="2" id="KW-1185">Reference proteome</keyword>
<name>A0ACB0L1D3_TRIPR</name>
<sequence>MFKFNSWRHKTLIYYLKGLTLQSPNPNPLFHRYPSQFSLRYCTNTSDSTPFPVSYLIRNFEFSPQFASKLCSTYHVCFKTSQNPDLVLNFFRNYGFSDSQLRDIIQKSPELLSCNPSKRVLPKFQFLLSKGASTSDIVNLVSKNPKILSPSLKNFIIPTYEFLYGFMQSDKKTIDCVIGNPILLCEHRMSRNITMLVENGVANSNIARLLRIRSRVFLSRDLLKFVDELKFLGFNPSKVIFSIALSAKATLSKTRWKAKVDALKKWGWSDEDALEAFRKKPYCMLTSIDKINLVMSFWVNQMGWDAMAIAKAPYILSLSLEKRIIPRAAVVQFLLKKGLTHKNGSLTHPFVLPEKLFRDMLKKRFKNESSYLLTLYEEKLNHAYTADKTCMS</sequence>
<gene>
    <name evidence="1" type="ORF">MILVUS5_LOCUS27707</name>
</gene>
<comment type="caution">
    <text evidence="1">The sequence shown here is derived from an EMBL/GenBank/DDBJ whole genome shotgun (WGS) entry which is preliminary data.</text>
</comment>